<name>A0A749C0Q5_SALER</name>
<sequence length="67" mass="7319">MTPLLRGGTDYFYKNHCIISGALLASRCLFSPGTPGGAARGAVLSIYLNRVFKIESYCRKIKETAYG</sequence>
<evidence type="ECO:0000313" key="1">
    <source>
        <dbReference type="EMBL" id="HAF5506637.1"/>
    </source>
</evidence>
<comment type="caution">
    <text evidence="1">The sequence shown here is derived from an EMBL/GenBank/DDBJ whole genome shotgun (WGS) entry which is preliminary data.</text>
</comment>
<proteinExistence type="predicted"/>
<gene>
    <name evidence="1" type="ORF">G8C29_004275</name>
</gene>
<accession>A0A749C0Q5</accession>
<reference evidence="1" key="2">
    <citation type="submission" date="2020-02" db="EMBL/GenBank/DDBJ databases">
        <authorList>
            <consortium name="NCBI Pathogen Detection Project"/>
        </authorList>
    </citation>
    <scope>NUCLEOTIDE SEQUENCE</scope>
    <source>
        <strain evidence="1">MA.GW_S01999-08</strain>
    </source>
</reference>
<dbReference type="AlphaFoldDB" id="A0A749C0Q5"/>
<dbReference type="EMBL" id="DAAVNH010000012">
    <property type="protein sequence ID" value="HAF5506637.1"/>
    <property type="molecule type" value="Genomic_DNA"/>
</dbReference>
<organism evidence="1">
    <name type="scientific">Salmonella enterica</name>
    <name type="common">Salmonella choleraesuis</name>
    <dbReference type="NCBI Taxonomy" id="28901"/>
    <lineage>
        <taxon>Bacteria</taxon>
        <taxon>Pseudomonadati</taxon>
        <taxon>Pseudomonadota</taxon>
        <taxon>Gammaproteobacteria</taxon>
        <taxon>Enterobacterales</taxon>
        <taxon>Enterobacteriaceae</taxon>
        <taxon>Salmonella</taxon>
    </lineage>
</organism>
<protein>
    <submittedName>
        <fullName evidence="1">Uncharacterized protein</fullName>
    </submittedName>
</protein>
<reference evidence="1" key="1">
    <citation type="journal article" date="2018" name="Genome Biol.">
        <title>SKESA: strategic k-mer extension for scrupulous assemblies.</title>
        <authorList>
            <person name="Souvorov A."/>
            <person name="Agarwala R."/>
            <person name="Lipman D.J."/>
        </authorList>
    </citation>
    <scope>NUCLEOTIDE SEQUENCE</scope>
    <source>
        <strain evidence="1">MA.GW_S01999-08</strain>
    </source>
</reference>